<dbReference type="EMBL" id="JAUEPT010000057">
    <property type="protein sequence ID" value="KAK0436129.1"/>
    <property type="molecule type" value="Genomic_DNA"/>
</dbReference>
<organism evidence="2 3">
    <name type="scientific">Armillaria borealis</name>
    <dbReference type="NCBI Taxonomy" id="47425"/>
    <lineage>
        <taxon>Eukaryota</taxon>
        <taxon>Fungi</taxon>
        <taxon>Dikarya</taxon>
        <taxon>Basidiomycota</taxon>
        <taxon>Agaricomycotina</taxon>
        <taxon>Agaricomycetes</taxon>
        <taxon>Agaricomycetidae</taxon>
        <taxon>Agaricales</taxon>
        <taxon>Marasmiineae</taxon>
        <taxon>Physalacriaceae</taxon>
        <taxon>Armillaria</taxon>
    </lineage>
</organism>
<evidence type="ECO:0000256" key="1">
    <source>
        <dbReference type="SAM" id="MobiDB-lite"/>
    </source>
</evidence>
<dbReference type="AlphaFoldDB" id="A0AA39MJM3"/>
<evidence type="ECO:0000313" key="2">
    <source>
        <dbReference type="EMBL" id="KAK0436129.1"/>
    </source>
</evidence>
<protein>
    <submittedName>
        <fullName evidence="2">Uncharacterized protein</fullName>
    </submittedName>
</protein>
<name>A0AA39MJM3_9AGAR</name>
<proteinExistence type="predicted"/>
<sequence length="251" mass="28266">MATPVIIALSSSQLRGGFPLVLNFEAKGPGVYTYNIHFKLAEDDFDTDQVQPVQSQTQYDSPTEYKRWVAEEALRRRISQQNGSSHQDSKDNCQLQLPSRSEATASNDMDEAGQDVNCGTPGGLRESQTQYDSPTEYQHWVEQEASHRRLANNSNEHAEHPVASFLLIFTLSSFVTPKRPLCKPQTVQALTVESKLFEIGVELGEIVPDSEGESLEKYAINLSKEEPMSPLLRKWKRDSLEDIARHQQSKT</sequence>
<reference evidence="2" key="1">
    <citation type="submission" date="2023-06" db="EMBL/GenBank/DDBJ databases">
        <authorList>
            <consortium name="Lawrence Berkeley National Laboratory"/>
            <person name="Ahrendt S."/>
            <person name="Sahu N."/>
            <person name="Indic B."/>
            <person name="Wong-Bajracharya J."/>
            <person name="Merenyi Z."/>
            <person name="Ke H.-M."/>
            <person name="Monk M."/>
            <person name="Kocsube S."/>
            <person name="Drula E."/>
            <person name="Lipzen A."/>
            <person name="Balint B."/>
            <person name="Henrissat B."/>
            <person name="Andreopoulos B."/>
            <person name="Martin F.M."/>
            <person name="Harder C.B."/>
            <person name="Rigling D."/>
            <person name="Ford K.L."/>
            <person name="Foster G.D."/>
            <person name="Pangilinan J."/>
            <person name="Papanicolaou A."/>
            <person name="Barry K."/>
            <person name="LaButti K."/>
            <person name="Viragh M."/>
            <person name="Koriabine M."/>
            <person name="Yan M."/>
            <person name="Riley R."/>
            <person name="Champramary S."/>
            <person name="Plett K.L."/>
            <person name="Tsai I.J."/>
            <person name="Slot J."/>
            <person name="Sipos G."/>
            <person name="Plett J."/>
            <person name="Nagy L.G."/>
            <person name="Grigoriev I.V."/>
        </authorList>
    </citation>
    <scope>NUCLEOTIDE SEQUENCE</scope>
    <source>
        <strain evidence="2">FPL87.14</strain>
    </source>
</reference>
<evidence type="ECO:0000313" key="3">
    <source>
        <dbReference type="Proteomes" id="UP001175226"/>
    </source>
</evidence>
<accession>A0AA39MJM3</accession>
<gene>
    <name evidence="2" type="ORF">EV421DRAFT_1908209</name>
</gene>
<keyword evidence="3" id="KW-1185">Reference proteome</keyword>
<comment type="caution">
    <text evidence="2">The sequence shown here is derived from an EMBL/GenBank/DDBJ whole genome shotgun (WGS) entry which is preliminary data.</text>
</comment>
<feature type="region of interest" description="Disordered" evidence="1">
    <location>
        <begin position="102"/>
        <end position="129"/>
    </location>
</feature>
<dbReference type="Proteomes" id="UP001175226">
    <property type="component" value="Unassembled WGS sequence"/>
</dbReference>